<accession>A0AAW6HQ95</accession>
<dbReference type="SUPFAM" id="SSF82171">
    <property type="entry name" value="DPP6 N-terminal domain-like"/>
    <property type="match status" value="1"/>
</dbReference>
<dbReference type="RefSeq" id="WP_255045688.1">
    <property type="nucleotide sequence ID" value="NZ_CP101415.1"/>
</dbReference>
<dbReference type="InterPro" id="IPR001375">
    <property type="entry name" value="Peptidase_S9_cat"/>
</dbReference>
<gene>
    <name evidence="3" type="ORF">LNO71_00500</name>
</gene>
<sequence length="650" mass="77245">MNVKINDLSKYQFINNEIYLDKLSIIFYQINKFNLSKDKYDKKVWVINLTDKKPKRCKILDNYTIVNKLNDEELLLQKKDKFFVYDYKKNKIINFLKLENTEINKIKVLDKDTYLMLIRTNVNDKYEVIRRIPFYSDGSSDFCHNQEIKLVKYNLKDKTIVELSDKNEMVTDFYLNDSNLYYSYQEYNKDQINSRYSGLKWFNLLNNAKKYLIRIEDKKTIYDFYLTDKNRLIVSINDYSRIGMNQNGDWYNLDNKGKLTRIESKYDISFWDSVNVDHTYGIKKLSHVDKDVYKISTYKDKQEIFKISNKEISKISNLSGNILSFLKINDEKFLLNYITWNEINELYFYNPKTNELNRLTNHNQKINNSYKKLRPIETFEFENNSYKHIGYVIYPEKFDTNKKYPVVLQIHGGPKTAYSTSFQHEMRMLSSCNAFVIFMNPRGSDGYGEKFSDIRSKYGTVDYEDLIKFAEEFKEKYSKNVDKNNVAVMGGSYGGFMTNWMISHTNKFKAAITQRSIYDWQTMFYNSDIALDFPNDQICKGEYNEELVKKQSPSTFIKNVKTPTLIIHSLNDYRCPIDQAYGLYTNLLANNVDTKLLLFKNNSHGLSRNGTPYCRIGRLYAIQEWLHKHLDNFELDESKELNKHSNKHIN</sequence>
<comment type="caution">
    <text evidence="3">The sequence shown here is derived from an EMBL/GenBank/DDBJ whole genome shotgun (WGS) entry which is preliminary data.</text>
</comment>
<reference evidence="3" key="1">
    <citation type="submission" date="2021-11" db="EMBL/GenBank/DDBJ databases">
        <title>Description of Mycoplasma bradburyaesp. nov.from sea birds: a tribute to a great mycoplasmologist.</title>
        <authorList>
            <person name="Ramirez A.S."/>
            <person name="Poveda C."/>
            <person name="Suarez-Perez A."/>
            <person name="Rosales R.S."/>
            <person name="Dijkman R."/>
            <person name="Feberwee A."/>
            <person name="Spergser J."/>
            <person name="Szostak M.P."/>
            <person name="Ressel L."/>
            <person name="Calabuig P."/>
            <person name="Catania S."/>
            <person name="Gobbo F."/>
            <person name="Timofte D."/>
            <person name="Poveda J.B."/>
        </authorList>
    </citation>
    <scope>NUCLEOTIDE SEQUENCE</scope>
    <source>
        <strain evidence="3">T264</strain>
    </source>
</reference>
<feature type="domain" description="Peptidase S9 prolyl oligopeptidase catalytic" evidence="2">
    <location>
        <begin position="421"/>
        <end position="631"/>
    </location>
</feature>
<dbReference type="EMBL" id="JAJHZP010000002">
    <property type="protein sequence ID" value="MDC4183125.1"/>
    <property type="molecule type" value="Genomic_DNA"/>
</dbReference>
<evidence type="ECO:0000313" key="4">
    <source>
        <dbReference type="Proteomes" id="UP001216384"/>
    </source>
</evidence>
<dbReference type="GO" id="GO:0004252">
    <property type="term" value="F:serine-type endopeptidase activity"/>
    <property type="evidence" value="ECO:0007669"/>
    <property type="project" value="TreeGrafter"/>
</dbReference>
<dbReference type="InterPro" id="IPR029058">
    <property type="entry name" value="AB_hydrolase_fold"/>
</dbReference>
<dbReference type="Proteomes" id="UP001216384">
    <property type="component" value="Unassembled WGS sequence"/>
</dbReference>
<evidence type="ECO:0000259" key="2">
    <source>
        <dbReference type="Pfam" id="PF00326"/>
    </source>
</evidence>
<dbReference type="SUPFAM" id="SSF53474">
    <property type="entry name" value="alpha/beta-Hydrolases"/>
    <property type="match status" value="1"/>
</dbReference>
<name>A0AAW6HQ95_9MOLU</name>
<keyword evidence="1" id="KW-0378">Hydrolase</keyword>
<dbReference type="PANTHER" id="PTHR42776">
    <property type="entry name" value="SERINE PEPTIDASE S9 FAMILY MEMBER"/>
    <property type="match status" value="1"/>
</dbReference>
<dbReference type="Gene3D" id="3.40.50.1820">
    <property type="entry name" value="alpha/beta hydrolase"/>
    <property type="match status" value="1"/>
</dbReference>
<dbReference type="Pfam" id="PF00326">
    <property type="entry name" value="Peptidase_S9"/>
    <property type="match status" value="1"/>
</dbReference>
<protein>
    <submittedName>
        <fullName evidence="3">S9 family peptidase</fullName>
    </submittedName>
</protein>
<organism evidence="3 4">
    <name type="scientific">Mycoplasma bradburyae</name>
    <dbReference type="NCBI Taxonomy" id="2963128"/>
    <lineage>
        <taxon>Bacteria</taxon>
        <taxon>Bacillati</taxon>
        <taxon>Mycoplasmatota</taxon>
        <taxon>Mollicutes</taxon>
        <taxon>Mycoplasmataceae</taxon>
        <taxon>Mycoplasma</taxon>
    </lineage>
</organism>
<dbReference type="GO" id="GO:0006508">
    <property type="term" value="P:proteolysis"/>
    <property type="evidence" value="ECO:0007669"/>
    <property type="project" value="InterPro"/>
</dbReference>
<evidence type="ECO:0000313" key="3">
    <source>
        <dbReference type="EMBL" id="MDC4183125.1"/>
    </source>
</evidence>
<dbReference type="PANTHER" id="PTHR42776:SF27">
    <property type="entry name" value="DIPEPTIDYL PEPTIDASE FAMILY MEMBER 6"/>
    <property type="match status" value="1"/>
</dbReference>
<dbReference type="AlphaFoldDB" id="A0AAW6HQ95"/>
<proteinExistence type="predicted"/>
<evidence type="ECO:0000256" key="1">
    <source>
        <dbReference type="ARBA" id="ARBA00022801"/>
    </source>
</evidence>